<dbReference type="RefSeq" id="WP_208664657.1">
    <property type="nucleotide sequence ID" value="NZ_CP041147.1"/>
</dbReference>
<dbReference type="InterPro" id="IPR012337">
    <property type="entry name" value="RNaseH-like_sf"/>
</dbReference>
<dbReference type="PANTHER" id="PTHR33317:SF4">
    <property type="entry name" value="POLYNUCLEOTIDYL TRANSFERASE, RIBONUCLEASE H-LIKE SUPERFAMILY PROTEIN"/>
    <property type="match status" value="1"/>
</dbReference>
<dbReference type="SMART" id="SM00732">
    <property type="entry name" value="YqgFc"/>
    <property type="match status" value="1"/>
</dbReference>
<dbReference type="PANTHER" id="PTHR33317">
    <property type="entry name" value="POLYNUCLEOTIDYL TRANSFERASE, RIBONUCLEASE H-LIKE SUPERFAMILY PROTEIN"/>
    <property type="match status" value="1"/>
</dbReference>
<protein>
    <recommendedName>
        <fullName evidence="5">Putative pre-16S rRNA nuclease</fullName>
        <ecNumber evidence="5">3.1.-.-</ecNumber>
    </recommendedName>
</protein>
<proteinExistence type="inferred from homology"/>
<organism evidence="7 8">
    <name type="scientific">Mycoplasma nasistruthionis</name>
    <dbReference type="NCBI Taxonomy" id="353852"/>
    <lineage>
        <taxon>Bacteria</taxon>
        <taxon>Bacillati</taxon>
        <taxon>Mycoplasmatota</taxon>
        <taxon>Mollicutes</taxon>
        <taxon>Mycoplasmataceae</taxon>
        <taxon>Mycoplasma</taxon>
    </lineage>
</organism>
<dbReference type="Gene3D" id="3.30.420.140">
    <property type="entry name" value="YqgF/RNase H-like domain"/>
    <property type="match status" value="1"/>
</dbReference>
<dbReference type="EC" id="3.1.-.-" evidence="5"/>
<keyword evidence="1 5" id="KW-0963">Cytoplasm</keyword>
<evidence type="ECO:0000313" key="7">
    <source>
        <dbReference type="EMBL" id="QDF65085.1"/>
    </source>
</evidence>
<sequence>MRKLALDLGSKSCGFAITDYFEIIPSGLENFIYNEGQFNEVLNRIEYYLNQYKNEIDGLVIGYPLKISGEKSQTTLMVESFIELIKTKFNLPIVLINEQYSTKRAQETLMSAGLNNKKRKQFKDKLAAVFILQDYLDYYKK</sequence>
<dbReference type="HAMAP" id="MF_00651">
    <property type="entry name" value="Nuclease_YqgF"/>
    <property type="match status" value="1"/>
</dbReference>
<keyword evidence="4 5" id="KW-0378">Hydrolase</keyword>
<dbReference type="Proteomes" id="UP000315201">
    <property type="component" value="Chromosome"/>
</dbReference>
<name>A0A4Y6I628_9MOLU</name>
<gene>
    <name evidence="7" type="primary">ruvX</name>
    <name evidence="7" type="ORF">FIV53_02165</name>
</gene>
<evidence type="ECO:0000256" key="3">
    <source>
        <dbReference type="ARBA" id="ARBA00022722"/>
    </source>
</evidence>
<comment type="similarity">
    <text evidence="5">Belongs to the YqgF HJR family.</text>
</comment>
<evidence type="ECO:0000256" key="2">
    <source>
        <dbReference type="ARBA" id="ARBA00022517"/>
    </source>
</evidence>
<dbReference type="GO" id="GO:0000967">
    <property type="term" value="P:rRNA 5'-end processing"/>
    <property type="evidence" value="ECO:0007669"/>
    <property type="project" value="UniProtKB-UniRule"/>
</dbReference>
<dbReference type="SUPFAM" id="SSF53098">
    <property type="entry name" value="Ribonuclease H-like"/>
    <property type="match status" value="1"/>
</dbReference>
<dbReference type="GO" id="GO:0005829">
    <property type="term" value="C:cytosol"/>
    <property type="evidence" value="ECO:0007669"/>
    <property type="project" value="TreeGrafter"/>
</dbReference>
<dbReference type="Pfam" id="PF03652">
    <property type="entry name" value="RuvX"/>
    <property type="match status" value="1"/>
</dbReference>
<dbReference type="AlphaFoldDB" id="A0A4Y6I628"/>
<accession>A0A4Y6I628</accession>
<dbReference type="NCBIfam" id="TIGR00250">
    <property type="entry name" value="RNAse_H_YqgF"/>
    <property type="match status" value="1"/>
</dbReference>
<keyword evidence="3 5" id="KW-0540">Nuclease</keyword>
<comment type="subcellular location">
    <subcellularLocation>
        <location evidence="5">Cytoplasm</location>
    </subcellularLocation>
</comment>
<dbReference type="InterPro" id="IPR037027">
    <property type="entry name" value="YqgF/RNaseH-like_dom_sf"/>
</dbReference>
<evidence type="ECO:0000313" key="8">
    <source>
        <dbReference type="Proteomes" id="UP000315201"/>
    </source>
</evidence>
<dbReference type="InterPro" id="IPR006641">
    <property type="entry name" value="YqgF/RNaseH-like_dom"/>
</dbReference>
<dbReference type="CDD" id="cd16964">
    <property type="entry name" value="YqgF"/>
    <property type="match status" value="1"/>
</dbReference>
<feature type="domain" description="YqgF/RNase H-like" evidence="6">
    <location>
        <begin position="1"/>
        <end position="105"/>
    </location>
</feature>
<dbReference type="GO" id="GO:0004518">
    <property type="term" value="F:nuclease activity"/>
    <property type="evidence" value="ECO:0007669"/>
    <property type="project" value="UniProtKB-KW"/>
</dbReference>
<comment type="function">
    <text evidence="5">Could be a nuclease involved in processing of the 5'-end of pre-16S rRNA.</text>
</comment>
<dbReference type="GO" id="GO:0016788">
    <property type="term" value="F:hydrolase activity, acting on ester bonds"/>
    <property type="evidence" value="ECO:0007669"/>
    <property type="project" value="UniProtKB-UniRule"/>
</dbReference>
<keyword evidence="2 5" id="KW-0690">Ribosome biogenesis</keyword>
<evidence type="ECO:0000259" key="6">
    <source>
        <dbReference type="SMART" id="SM00732"/>
    </source>
</evidence>
<reference evidence="7 8" key="1">
    <citation type="submission" date="2019-06" db="EMBL/GenBank/DDBJ databases">
        <title>Mycoplasma nasistruthionis sp. nov. str Ms03.</title>
        <authorList>
            <person name="Botes A."/>
        </authorList>
    </citation>
    <scope>NUCLEOTIDE SEQUENCE [LARGE SCALE GENOMIC DNA]</scope>
    <source>
        <strain evidence="7 8">Ms03</strain>
    </source>
</reference>
<dbReference type="EMBL" id="CP041147">
    <property type="protein sequence ID" value="QDF65085.1"/>
    <property type="molecule type" value="Genomic_DNA"/>
</dbReference>
<keyword evidence="8" id="KW-1185">Reference proteome</keyword>
<evidence type="ECO:0000256" key="1">
    <source>
        <dbReference type="ARBA" id="ARBA00022490"/>
    </source>
</evidence>
<dbReference type="InterPro" id="IPR005227">
    <property type="entry name" value="YqgF"/>
</dbReference>
<evidence type="ECO:0000256" key="5">
    <source>
        <dbReference type="HAMAP-Rule" id="MF_00651"/>
    </source>
</evidence>
<evidence type="ECO:0000256" key="4">
    <source>
        <dbReference type="ARBA" id="ARBA00022801"/>
    </source>
</evidence>